<evidence type="ECO:0000313" key="2">
    <source>
        <dbReference type="Proteomes" id="UP001151760"/>
    </source>
</evidence>
<keyword evidence="1" id="KW-0548">Nucleotidyltransferase</keyword>
<protein>
    <submittedName>
        <fullName evidence="1">Reverse transcriptase</fullName>
    </submittedName>
</protein>
<dbReference type="EMBL" id="BQNB010014699">
    <property type="protein sequence ID" value="GJT31375.1"/>
    <property type="molecule type" value="Genomic_DNA"/>
</dbReference>
<sequence>MKSQADKHRSKRKFTVNDWVYLKLQPYRQVTIRKGKQHKISTKFHGPFQLKKCLFSIITMGTFSECDAQGLIVVEPVKLLDRKMVKQQNRIGVFGLIQWSNETKEDATWEDLADIVKRFPEFVLDS</sequence>
<dbReference type="Proteomes" id="UP001151760">
    <property type="component" value="Unassembled WGS sequence"/>
</dbReference>
<proteinExistence type="predicted"/>
<dbReference type="InterPro" id="IPR016197">
    <property type="entry name" value="Chromo-like_dom_sf"/>
</dbReference>
<accession>A0ABQ5CXG3</accession>
<keyword evidence="2" id="KW-1185">Reference proteome</keyword>
<comment type="caution">
    <text evidence="1">The sequence shown here is derived from an EMBL/GenBank/DDBJ whole genome shotgun (WGS) entry which is preliminary data.</text>
</comment>
<name>A0ABQ5CXG3_9ASTR</name>
<reference evidence="1" key="2">
    <citation type="submission" date="2022-01" db="EMBL/GenBank/DDBJ databases">
        <authorList>
            <person name="Yamashiro T."/>
            <person name="Shiraishi A."/>
            <person name="Satake H."/>
            <person name="Nakayama K."/>
        </authorList>
    </citation>
    <scope>NUCLEOTIDE SEQUENCE</scope>
</reference>
<keyword evidence="1" id="KW-0808">Transferase</keyword>
<reference evidence="1" key="1">
    <citation type="journal article" date="2022" name="Int. J. Mol. Sci.">
        <title>Draft Genome of Tanacetum Coccineum: Genomic Comparison of Closely Related Tanacetum-Family Plants.</title>
        <authorList>
            <person name="Yamashiro T."/>
            <person name="Shiraishi A."/>
            <person name="Nakayama K."/>
            <person name="Satake H."/>
        </authorList>
    </citation>
    <scope>NUCLEOTIDE SEQUENCE</scope>
</reference>
<evidence type="ECO:0000313" key="1">
    <source>
        <dbReference type="EMBL" id="GJT31375.1"/>
    </source>
</evidence>
<dbReference type="GO" id="GO:0003964">
    <property type="term" value="F:RNA-directed DNA polymerase activity"/>
    <property type="evidence" value="ECO:0007669"/>
    <property type="project" value="UniProtKB-KW"/>
</dbReference>
<keyword evidence="1" id="KW-0695">RNA-directed DNA polymerase</keyword>
<dbReference type="SUPFAM" id="SSF54160">
    <property type="entry name" value="Chromo domain-like"/>
    <property type="match status" value="1"/>
</dbReference>
<organism evidence="1 2">
    <name type="scientific">Tanacetum coccineum</name>
    <dbReference type="NCBI Taxonomy" id="301880"/>
    <lineage>
        <taxon>Eukaryota</taxon>
        <taxon>Viridiplantae</taxon>
        <taxon>Streptophyta</taxon>
        <taxon>Embryophyta</taxon>
        <taxon>Tracheophyta</taxon>
        <taxon>Spermatophyta</taxon>
        <taxon>Magnoliopsida</taxon>
        <taxon>eudicotyledons</taxon>
        <taxon>Gunneridae</taxon>
        <taxon>Pentapetalae</taxon>
        <taxon>asterids</taxon>
        <taxon>campanulids</taxon>
        <taxon>Asterales</taxon>
        <taxon>Asteraceae</taxon>
        <taxon>Asteroideae</taxon>
        <taxon>Anthemideae</taxon>
        <taxon>Anthemidinae</taxon>
        <taxon>Tanacetum</taxon>
    </lineage>
</organism>
<gene>
    <name evidence="1" type="ORF">Tco_0911650</name>
</gene>